<feature type="binding site" evidence="7">
    <location>
        <position position="296"/>
    </location>
    <ligand>
        <name>3-phosphoshikimate</name>
        <dbReference type="ChEBI" id="CHEBI:145989"/>
    </ligand>
</feature>
<dbReference type="KEGG" id="asl:Aeqsu_1855"/>
<comment type="catalytic activity">
    <reaction evidence="6">
        <text>3-phosphoshikimate + phosphoenolpyruvate = 5-O-(1-carboxyvinyl)-3-phosphoshikimate + phosphate</text>
        <dbReference type="Rhea" id="RHEA:21256"/>
        <dbReference type="ChEBI" id="CHEBI:43474"/>
        <dbReference type="ChEBI" id="CHEBI:57701"/>
        <dbReference type="ChEBI" id="CHEBI:58702"/>
        <dbReference type="ChEBI" id="CHEBI:145989"/>
        <dbReference type="EC" id="2.5.1.19"/>
    </reaction>
    <physiologicalReaction direction="left-to-right" evidence="6">
        <dbReference type="Rhea" id="RHEA:21257"/>
    </physiologicalReaction>
</comment>
<feature type="binding site" evidence="7">
    <location>
        <position position="173"/>
    </location>
    <ligand>
        <name>3-phosphoshikimate</name>
        <dbReference type="ChEBI" id="CHEBI:145989"/>
    </ligand>
</feature>
<comment type="pathway">
    <text evidence="1 7">Metabolic intermediate biosynthesis; chorismate biosynthesis; chorismate from D-erythrose 4-phosphate and phosphoenolpyruvate: step 6/7.</text>
</comment>
<sequence length="417" mass="45717">MKAILKRENFPSKNIEINISGSKSESNRMLILQAQFPSISIENLSESDDTKVLQEGLKTTKGIVDVHHAGTAMRFLTAYFAAKDGAEIILTGSQRMQERPIGILVDALKSLGAEIEYLKNEDFPPLKIIGKSLQKSEVKIEANVSSQYISALMLVAPMLPKGLKISLEGKTTSIPYIEMTLSLLKSIGIKGSFSNNEISIASVEKIEKTSLVIESDWSSASYFYSLVALSGEKKNFEIALSSFSKDSLQGDAALVQIYDSLGVRTVFDASNRTISLSKKNTELPDSLILDLSNTPDLAQTIAVTCFGLGISCKLTGLHTLKIKETDRLLALKNELEKLGATIQVDESSLNLEKSSKINSNITIETYQDHRMAMAFAPLSLKTNLTINNAEVVSKSYPNFWNDIQKTGVGLELMNFDV</sequence>
<accession>I3YWG3</accession>
<evidence type="ECO:0000256" key="5">
    <source>
        <dbReference type="ARBA" id="ARBA00023141"/>
    </source>
</evidence>
<feature type="domain" description="Enolpyruvate transferase" evidence="8">
    <location>
        <begin position="61"/>
        <end position="402"/>
    </location>
</feature>
<keyword evidence="5 7" id="KW-0057">Aromatic amino acid biosynthesis</keyword>
<feature type="binding site" evidence="7">
    <location>
        <position position="147"/>
    </location>
    <ligand>
        <name>3-phosphoshikimate</name>
        <dbReference type="ChEBI" id="CHEBI:145989"/>
    </ligand>
</feature>
<feature type="binding site" evidence="7">
    <location>
        <position position="70"/>
    </location>
    <ligand>
        <name>phosphoenolpyruvate</name>
        <dbReference type="ChEBI" id="CHEBI:58702"/>
    </ligand>
</feature>
<feature type="binding site" evidence="7">
    <location>
        <position position="23"/>
    </location>
    <ligand>
        <name>3-phosphoshikimate</name>
        <dbReference type="ChEBI" id="CHEBI:145989"/>
    </ligand>
</feature>
<dbReference type="Pfam" id="PF00275">
    <property type="entry name" value="EPSP_synthase"/>
    <property type="match status" value="1"/>
</dbReference>
<feature type="binding site" evidence="7">
    <location>
        <position position="323"/>
    </location>
    <ligand>
        <name>3-phosphoshikimate</name>
        <dbReference type="ChEBI" id="CHEBI:145989"/>
    </ligand>
</feature>
<dbReference type="OrthoDB" id="9809920at2"/>
<protein>
    <recommendedName>
        <fullName evidence="7">3-phosphoshikimate 1-carboxyvinyltransferase</fullName>
        <ecNumber evidence="7">2.5.1.19</ecNumber>
    </recommendedName>
    <alternativeName>
        <fullName evidence="7">5-enolpyruvylshikimate-3-phosphate synthase</fullName>
        <shortName evidence="7">EPSP synthase</shortName>
        <shortName evidence="7">EPSPS</shortName>
    </alternativeName>
</protein>
<dbReference type="PANTHER" id="PTHR21090">
    <property type="entry name" value="AROM/DEHYDROQUINATE SYNTHASE"/>
    <property type="match status" value="1"/>
</dbReference>
<organism evidence="9 10">
    <name type="scientific">Aequorivita sublithincola (strain DSM 14238 / LMG 21431 / ACAM 643 / 9-3)</name>
    <dbReference type="NCBI Taxonomy" id="746697"/>
    <lineage>
        <taxon>Bacteria</taxon>
        <taxon>Pseudomonadati</taxon>
        <taxon>Bacteroidota</taxon>
        <taxon>Flavobacteriia</taxon>
        <taxon>Flavobacteriales</taxon>
        <taxon>Flavobacteriaceae</taxon>
        <taxon>Aequorivita</taxon>
    </lineage>
</organism>
<dbReference type="PATRIC" id="fig|746697.3.peg.1890"/>
<evidence type="ECO:0000256" key="7">
    <source>
        <dbReference type="HAMAP-Rule" id="MF_00210"/>
    </source>
</evidence>
<feature type="binding site" evidence="7">
    <location>
        <position position="24"/>
    </location>
    <ligand>
        <name>3-phosphoshikimate</name>
        <dbReference type="ChEBI" id="CHEBI:145989"/>
    </ligand>
</feature>
<keyword evidence="10" id="KW-1185">Reference proteome</keyword>
<dbReference type="AlphaFoldDB" id="I3YWG3"/>
<feature type="binding site" evidence="7">
    <location>
        <position position="394"/>
    </location>
    <ligand>
        <name>phosphoenolpyruvate</name>
        <dbReference type="ChEBI" id="CHEBI:58702"/>
    </ligand>
</feature>
<dbReference type="GO" id="GO:0005737">
    <property type="term" value="C:cytoplasm"/>
    <property type="evidence" value="ECO:0007669"/>
    <property type="project" value="UniProtKB-SubCell"/>
</dbReference>
<evidence type="ECO:0000256" key="4">
    <source>
        <dbReference type="ARBA" id="ARBA00022679"/>
    </source>
</evidence>
<evidence type="ECO:0000313" key="10">
    <source>
        <dbReference type="Proteomes" id="UP000006049"/>
    </source>
</evidence>
<keyword evidence="3 7" id="KW-0028">Amino-acid biosynthesis</keyword>
<dbReference type="GO" id="GO:0009073">
    <property type="term" value="P:aromatic amino acid family biosynthetic process"/>
    <property type="evidence" value="ECO:0007669"/>
    <property type="project" value="UniProtKB-KW"/>
</dbReference>
<dbReference type="GO" id="GO:0009423">
    <property type="term" value="P:chorismate biosynthetic process"/>
    <property type="evidence" value="ECO:0007669"/>
    <property type="project" value="UniProtKB-UniRule"/>
</dbReference>
<comment type="function">
    <text evidence="7">Catalyzes the transfer of the enolpyruvyl moiety of phosphoenolpyruvate (PEP) to the 5-hydroxyl of shikimate-3-phosphate (S3P) to produce enolpyruvyl shikimate-3-phosphate and inorganic phosphate.</text>
</comment>
<feature type="binding site" evidence="7">
    <location>
        <position position="146"/>
    </location>
    <ligand>
        <name>3-phosphoshikimate</name>
        <dbReference type="ChEBI" id="CHEBI:145989"/>
    </ligand>
</feature>
<feature type="active site" description="Proton acceptor" evidence="7">
    <location>
        <position position="296"/>
    </location>
</feature>
<keyword evidence="4 7" id="KW-0808">Transferase</keyword>
<feature type="binding site" evidence="7">
    <location>
        <position position="147"/>
    </location>
    <ligand>
        <name>phosphoenolpyruvate</name>
        <dbReference type="ChEBI" id="CHEBI:58702"/>
    </ligand>
</feature>
<dbReference type="HOGENOM" id="CLU_024321_0_0_10"/>
<feature type="binding site" evidence="7">
    <location>
        <position position="28"/>
    </location>
    <ligand>
        <name>3-phosphoshikimate</name>
        <dbReference type="ChEBI" id="CHEBI:145989"/>
    </ligand>
</feature>
<evidence type="ECO:0000259" key="8">
    <source>
        <dbReference type="Pfam" id="PF00275"/>
    </source>
</evidence>
<dbReference type="PIRSF" id="PIRSF000505">
    <property type="entry name" value="EPSPS"/>
    <property type="match status" value="1"/>
</dbReference>
<dbReference type="GO" id="GO:0008652">
    <property type="term" value="P:amino acid biosynthetic process"/>
    <property type="evidence" value="ECO:0007669"/>
    <property type="project" value="UniProtKB-KW"/>
</dbReference>
<dbReference type="PANTHER" id="PTHR21090:SF5">
    <property type="entry name" value="PENTAFUNCTIONAL AROM POLYPEPTIDE"/>
    <property type="match status" value="1"/>
</dbReference>
<comment type="subcellular location">
    <subcellularLocation>
        <location evidence="7">Cytoplasm</location>
    </subcellularLocation>
</comment>
<evidence type="ECO:0000256" key="1">
    <source>
        <dbReference type="ARBA" id="ARBA00004811"/>
    </source>
</evidence>
<evidence type="ECO:0000256" key="6">
    <source>
        <dbReference type="ARBA" id="ARBA00044633"/>
    </source>
</evidence>
<evidence type="ECO:0000256" key="2">
    <source>
        <dbReference type="ARBA" id="ARBA00009948"/>
    </source>
</evidence>
<dbReference type="InterPro" id="IPR006264">
    <property type="entry name" value="EPSP_synthase"/>
</dbReference>
<dbReference type="InterPro" id="IPR001986">
    <property type="entry name" value="Enolpyruvate_Tfrase_dom"/>
</dbReference>
<dbReference type="InterPro" id="IPR023193">
    <property type="entry name" value="EPSP_synthase_CS"/>
</dbReference>
<comment type="similarity">
    <text evidence="2 7">Belongs to the EPSP synthase family.</text>
</comment>
<dbReference type="UniPathway" id="UPA00053">
    <property type="reaction ID" value="UER00089"/>
</dbReference>
<feature type="binding site" evidence="7">
    <location>
        <position position="145"/>
    </location>
    <ligand>
        <name>3-phosphoshikimate</name>
        <dbReference type="ChEBI" id="CHEBI:145989"/>
    </ligand>
</feature>
<feature type="binding site" evidence="7">
    <location>
        <position position="327"/>
    </location>
    <ligand>
        <name>phosphoenolpyruvate</name>
        <dbReference type="ChEBI" id="CHEBI:58702"/>
    </ligand>
</feature>
<feature type="binding site" evidence="7">
    <location>
        <position position="23"/>
    </location>
    <ligand>
        <name>phosphoenolpyruvate</name>
        <dbReference type="ChEBI" id="CHEBI:58702"/>
    </ligand>
</feature>
<evidence type="ECO:0000256" key="3">
    <source>
        <dbReference type="ARBA" id="ARBA00022605"/>
    </source>
</evidence>
<feature type="binding site" evidence="7">
    <location>
        <position position="99"/>
    </location>
    <ligand>
        <name>phosphoenolpyruvate</name>
        <dbReference type="ChEBI" id="CHEBI:58702"/>
    </ligand>
</feature>
<evidence type="ECO:0000313" key="9">
    <source>
        <dbReference type="EMBL" id="AFL81331.1"/>
    </source>
</evidence>
<feature type="binding site" evidence="7">
    <location>
        <position position="370"/>
    </location>
    <ligand>
        <name>phosphoenolpyruvate</name>
        <dbReference type="ChEBI" id="CHEBI:58702"/>
    </ligand>
</feature>
<dbReference type="Proteomes" id="UP000006049">
    <property type="component" value="Chromosome"/>
</dbReference>
<name>I3YWG3_AEQSU</name>
<dbReference type="SUPFAM" id="SSF55205">
    <property type="entry name" value="EPT/RTPC-like"/>
    <property type="match status" value="1"/>
</dbReference>
<gene>
    <name evidence="7" type="primary">aroA</name>
    <name evidence="9" type="ordered locus">Aeqsu_1855</name>
</gene>
<dbReference type="EMBL" id="CP003280">
    <property type="protein sequence ID" value="AFL81331.1"/>
    <property type="molecule type" value="Genomic_DNA"/>
</dbReference>
<keyword evidence="7" id="KW-0963">Cytoplasm</keyword>
<dbReference type="InterPro" id="IPR013792">
    <property type="entry name" value="RNA3'P_cycl/enolpyr_Trfase_a/b"/>
</dbReference>
<dbReference type="STRING" id="746697.Aeqsu_1855"/>
<dbReference type="PROSITE" id="PS00885">
    <property type="entry name" value="EPSP_SYNTHASE_2"/>
    <property type="match status" value="1"/>
</dbReference>
<dbReference type="Gene3D" id="3.65.10.10">
    <property type="entry name" value="Enolpyruvate transferase domain"/>
    <property type="match status" value="2"/>
</dbReference>
<dbReference type="InterPro" id="IPR036968">
    <property type="entry name" value="Enolpyruvate_Tfrase_sf"/>
</dbReference>
<dbReference type="HAMAP" id="MF_00210">
    <property type="entry name" value="EPSP_synth"/>
    <property type="match status" value="1"/>
</dbReference>
<dbReference type="EC" id="2.5.1.19" evidence="7"/>
<dbReference type="RefSeq" id="WP_014782586.1">
    <property type="nucleotide sequence ID" value="NC_018013.1"/>
</dbReference>
<dbReference type="eggNOG" id="COG0128">
    <property type="taxonomic scope" value="Bacteria"/>
</dbReference>
<comment type="subunit">
    <text evidence="7">Monomer.</text>
</comment>
<dbReference type="GO" id="GO:0003866">
    <property type="term" value="F:3-phosphoshikimate 1-carboxyvinyltransferase activity"/>
    <property type="evidence" value="ECO:0007669"/>
    <property type="project" value="UniProtKB-UniRule"/>
</dbReference>
<proteinExistence type="inferred from homology"/>
<reference evidence="9 10" key="1">
    <citation type="submission" date="2012-06" db="EMBL/GenBank/DDBJ databases">
        <title>The complete genome of Aequorivita sublithincola DSM 14238.</title>
        <authorList>
            <consortium name="US DOE Joint Genome Institute (JGI-PGF)"/>
            <person name="Lucas S."/>
            <person name="Copeland A."/>
            <person name="Lapidus A."/>
            <person name="Goodwin L."/>
            <person name="Pitluck S."/>
            <person name="Peters L."/>
            <person name="Munk A.C.C."/>
            <person name="Kyrpides N."/>
            <person name="Mavromatis K."/>
            <person name="Pagani I."/>
            <person name="Ivanova N."/>
            <person name="Ovchinnikova G."/>
            <person name="Zeytun A."/>
            <person name="Detter J.C."/>
            <person name="Han C."/>
            <person name="Land M."/>
            <person name="Hauser L."/>
            <person name="Markowitz V."/>
            <person name="Cheng J.-F."/>
            <person name="Hugenholtz P."/>
            <person name="Woyke T."/>
            <person name="Wu D."/>
            <person name="Tindall B."/>
            <person name="Faehnrich R."/>
            <person name="Brambilla E."/>
            <person name="Klenk H.-P."/>
            <person name="Eisen J.A."/>
        </authorList>
    </citation>
    <scope>NUCLEOTIDE SEQUENCE [LARGE SCALE GENOMIC DNA]</scope>
    <source>
        <strain evidence="10">DSM 14238 / LMG 21431 / ACAM 643 / 9-3</strain>
    </source>
</reference>
<comment type="caution">
    <text evidence="7">Lacks conserved residue(s) required for the propagation of feature annotation.</text>
</comment>